<dbReference type="AlphaFoldDB" id="A0A9P5V9R7"/>
<feature type="region of interest" description="Disordered" evidence="1">
    <location>
        <begin position="1"/>
        <end position="35"/>
    </location>
</feature>
<evidence type="ECO:0000313" key="3">
    <source>
        <dbReference type="Proteomes" id="UP000748756"/>
    </source>
</evidence>
<dbReference type="EMBL" id="JAAAUQ010000585">
    <property type="protein sequence ID" value="KAF9149013.1"/>
    <property type="molecule type" value="Genomic_DNA"/>
</dbReference>
<feature type="region of interest" description="Disordered" evidence="1">
    <location>
        <begin position="85"/>
        <end position="123"/>
    </location>
</feature>
<keyword evidence="3" id="KW-1185">Reference proteome</keyword>
<feature type="compositionally biased region" description="Basic residues" evidence="1">
    <location>
        <begin position="418"/>
        <end position="450"/>
    </location>
</feature>
<feature type="region of interest" description="Disordered" evidence="1">
    <location>
        <begin position="394"/>
        <end position="450"/>
    </location>
</feature>
<evidence type="ECO:0000313" key="2">
    <source>
        <dbReference type="EMBL" id="KAF9149013.1"/>
    </source>
</evidence>
<reference evidence="2" key="1">
    <citation type="journal article" date="2020" name="Fungal Divers.">
        <title>Resolving the Mortierellaceae phylogeny through synthesis of multi-gene phylogenetics and phylogenomics.</title>
        <authorList>
            <person name="Vandepol N."/>
            <person name="Liber J."/>
            <person name="Desiro A."/>
            <person name="Na H."/>
            <person name="Kennedy M."/>
            <person name="Barry K."/>
            <person name="Grigoriev I.V."/>
            <person name="Miller A.N."/>
            <person name="O'Donnell K."/>
            <person name="Stajich J.E."/>
            <person name="Bonito G."/>
        </authorList>
    </citation>
    <scope>NUCLEOTIDE SEQUENCE</scope>
    <source>
        <strain evidence="2">NRRL 6426</strain>
    </source>
</reference>
<dbReference type="OrthoDB" id="2445484at2759"/>
<gene>
    <name evidence="2" type="ORF">BG015_009216</name>
</gene>
<feature type="compositionally biased region" description="Low complexity" evidence="1">
    <location>
        <begin position="99"/>
        <end position="117"/>
    </location>
</feature>
<dbReference type="Proteomes" id="UP000748756">
    <property type="component" value="Unassembled WGS sequence"/>
</dbReference>
<evidence type="ECO:0000256" key="1">
    <source>
        <dbReference type="SAM" id="MobiDB-lite"/>
    </source>
</evidence>
<sequence>MDTLATSSTLSFEDPSILKSSQPHDDMTSVDSLKTSRSSYLPNFVRIDVDNSKHSKDVGNTRGSTSNVSPQIQASAYINDTETLSVPRDDTNTAEQGYTELHPTTSTTLLSTTPQTEANRHASSPIVPTLAPATILALQPASPPSQPQLESESTNLSSNPVASSAISILSASGTLVSHEVQGRLSTSTTHPPHPLSQTTTAHTLSVSSVPFDPQQFKATLQKLTALTEQFEALNDQVLDALTSYDESRLGLDFESAAGSHLATEPTTKDESSTDLEIERRVVAQSLVELIFSSWSRLAGAGSTTVYPTLNLPIRTPPPAQKMDPLELEDEGRVRSLRSRHLNNLLSTSLSPTEADRLSSKFERDQDRMTKITEQLQGLWLEILLVLSKPSSTVINSSNKAGDVSSESDEGDNDSFGKRFFRIGKSKRQAFKHQHQQHQQRQQHQHQHHVQ</sequence>
<feature type="region of interest" description="Disordered" evidence="1">
    <location>
        <begin position="139"/>
        <end position="158"/>
    </location>
</feature>
<organism evidence="2 3">
    <name type="scientific">Linnemannia schmuckeri</name>
    <dbReference type="NCBI Taxonomy" id="64567"/>
    <lineage>
        <taxon>Eukaryota</taxon>
        <taxon>Fungi</taxon>
        <taxon>Fungi incertae sedis</taxon>
        <taxon>Mucoromycota</taxon>
        <taxon>Mortierellomycotina</taxon>
        <taxon>Mortierellomycetes</taxon>
        <taxon>Mortierellales</taxon>
        <taxon>Mortierellaceae</taxon>
        <taxon>Linnemannia</taxon>
    </lineage>
</organism>
<name>A0A9P5V9R7_9FUNG</name>
<accession>A0A9P5V9R7</accession>
<proteinExistence type="predicted"/>
<feature type="compositionally biased region" description="Polar residues" evidence="1">
    <location>
        <begin position="1"/>
        <end position="11"/>
    </location>
</feature>
<protein>
    <submittedName>
        <fullName evidence="2">Uncharacterized protein</fullName>
    </submittedName>
</protein>
<comment type="caution">
    <text evidence="2">The sequence shown here is derived from an EMBL/GenBank/DDBJ whole genome shotgun (WGS) entry which is preliminary data.</text>
</comment>